<dbReference type="PATRIC" id="fig|1297742.4.peg.2974"/>
<dbReference type="Proteomes" id="UP000009026">
    <property type="component" value="Chromosome"/>
</dbReference>
<reference evidence="1 2" key="1">
    <citation type="journal article" date="2016" name="PLoS ONE">
        <title>Complete Genome Sequence and Comparative Genomics of a Novel Myxobacterium Myxococcus hansupus.</title>
        <authorList>
            <person name="Sharma G."/>
            <person name="Narwani T."/>
            <person name="Subramanian S."/>
        </authorList>
    </citation>
    <scope>NUCLEOTIDE SEQUENCE [LARGE SCALE GENOMIC DNA]</scope>
    <source>
        <strain evidence="2">mixupus</strain>
    </source>
</reference>
<organism evidence="1 2">
    <name type="scientific">Pseudomyxococcus hansupus</name>
    <dbReference type="NCBI Taxonomy" id="1297742"/>
    <lineage>
        <taxon>Bacteria</taxon>
        <taxon>Pseudomonadati</taxon>
        <taxon>Myxococcota</taxon>
        <taxon>Myxococcia</taxon>
        <taxon>Myxococcales</taxon>
        <taxon>Cystobacterineae</taxon>
        <taxon>Myxococcaceae</taxon>
        <taxon>Pseudomyxococcus</taxon>
    </lineage>
</organism>
<evidence type="ECO:0000313" key="2">
    <source>
        <dbReference type="Proteomes" id="UP000009026"/>
    </source>
</evidence>
<sequence>MSSPSSQNSETWVKQLGLPLTALCWDEIHPTPDGHGFVADHAQALIEEARSLQDDEVAAC</sequence>
<dbReference type="AlphaFoldDB" id="A0A0H4WXH5"/>
<dbReference type="STRING" id="1297742.A176_002947"/>
<keyword evidence="2" id="KW-1185">Reference proteome</keyword>
<dbReference type="KEGG" id="mym:A176_002947"/>
<proteinExistence type="predicted"/>
<protein>
    <submittedName>
        <fullName evidence="1">Uncharacterized protein</fullName>
    </submittedName>
</protein>
<dbReference type="EMBL" id="CP012109">
    <property type="protein sequence ID" value="AKQ66035.1"/>
    <property type="molecule type" value="Genomic_DNA"/>
</dbReference>
<name>A0A0H4WXH5_9BACT</name>
<evidence type="ECO:0000313" key="1">
    <source>
        <dbReference type="EMBL" id="AKQ66035.1"/>
    </source>
</evidence>
<gene>
    <name evidence="1" type="ORF">A176_002947</name>
</gene>
<dbReference type="RefSeq" id="WP_002640778.1">
    <property type="nucleotide sequence ID" value="NZ_CP012109.1"/>
</dbReference>
<dbReference type="OrthoDB" id="9794725at2"/>
<accession>A0A0H4WXH5</accession>